<gene>
    <name evidence="3" type="ORF">FEK34_10020</name>
</gene>
<dbReference type="Proteomes" id="UP000306378">
    <property type="component" value="Unassembled WGS sequence"/>
</dbReference>
<protein>
    <submittedName>
        <fullName evidence="3">DUF4189 domain-containing protein</fullName>
    </submittedName>
</protein>
<organism evidence="3 4">
    <name type="scientific">Nocardia cyriacigeorgica</name>
    <dbReference type="NCBI Taxonomy" id="135487"/>
    <lineage>
        <taxon>Bacteria</taxon>
        <taxon>Bacillati</taxon>
        <taxon>Actinomycetota</taxon>
        <taxon>Actinomycetes</taxon>
        <taxon>Mycobacteriales</taxon>
        <taxon>Nocardiaceae</taxon>
        <taxon>Nocardia</taxon>
    </lineage>
</organism>
<sequence>MSVMNKVGFALVASGLAVGSVFGAGSASAAGQFAAIAFSGQTVLYGVSVDEPSDEAAQNAALANCGQDDCQVLISWANGCGALVENNEGVAAASGANRDEAERAAFRKLAEHHPTALLANVGSADPSGAKVVEVVCTANAR</sequence>
<feature type="chain" id="PRO_5024467196" evidence="1">
    <location>
        <begin position="30"/>
        <end position="141"/>
    </location>
</feature>
<feature type="domain" description="DUF4189" evidence="2">
    <location>
        <begin position="33"/>
        <end position="111"/>
    </location>
</feature>
<evidence type="ECO:0000313" key="4">
    <source>
        <dbReference type="Proteomes" id="UP000306378"/>
    </source>
</evidence>
<dbReference type="EMBL" id="VBUT01000004">
    <property type="protein sequence ID" value="TLF78222.1"/>
    <property type="molecule type" value="Genomic_DNA"/>
</dbReference>
<proteinExistence type="predicted"/>
<dbReference type="RefSeq" id="WP_138447609.1">
    <property type="nucleotide sequence ID" value="NZ_VBUT01000004.1"/>
</dbReference>
<dbReference type="Pfam" id="PF13827">
    <property type="entry name" value="DUF4189"/>
    <property type="match status" value="1"/>
</dbReference>
<evidence type="ECO:0000259" key="2">
    <source>
        <dbReference type="Pfam" id="PF13827"/>
    </source>
</evidence>
<comment type="caution">
    <text evidence="3">The sequence shown here is derived from an EMBL/GenBank/DDBJ whole genome shotgun (WGS) entry which is preliminary data.</text>
</comment>
<dbReference type="InterPro" id="IPR025240">
    <property type="entry name" value="DUF4189"/>
</dbReference>
<evidence type="ECO:0000313" key="3">
    <source>
        <dbReference type="EMBL" id="TLF78222.1"/>
    </source>
</evidence>
<evidence type="ECO:0000256" key="1">
    <source>
        <dbReference type="SAM" id="SignalP"/>
    </source>
</evidence>
<feature type="signal peptide" evidence="1">
    <location>
        <begin position="1"/>
        <end position="29"/>
    </location>
</feature>
<accession>A0A5R8NRA8</accession>
<reference evidence="3 4" key="1">
    <citation type="submission" date="2019-05" db="EMBL/GenBank/DDBJ databases">
        <title>Genomes sequences of two Nocardia cyriacigeorgica environmental isolates, type strains Nocardia asteroides ATCC 19247 and Nocardia cyriacigeorgica DSM 44484.</title>
        <authorList>
            <person name="Vautrin F."/>
            <person name="Bergeron E."/>
            <person name="Dubost A."/>
            <person name="Abrouk D."/>
            <person name="Rodriguez Nava V."/>
            <person name="Pujic P."/>
        </authorList>
    </citation>
    <scope>NUCLEOTIDE SEQUENCE [LARGE SCALE GENOMIC DNA]</scope>
    <source>
        <strain evidence="3 4">EML 446</strain>
    </source>
</reference>
<name>A0A5R8NRA8_9NOCA</name>
<keyword evidence="1" id="KW-0732">Signal</keyword>
<dbReference type="AlphaFoldDB" id="A0A5R8NRA8"/>